<dbReference type="AlphaFoldDB" id="A0AAV7UN83"/>
<organism evidence="2 3">
    <name type="scientific">Pleurodeles waltl</name>
    <name type="common">Iberian ribbed newt</name>
    <dbReference type="NCBI Taxonomy" id="8319"/>
    <lineage>
        <taxon>Eukaryota</taxon>
        <taxon>Metazoa</taxon>
        <taxon>Chordata</taxon>
        <taxon>Craniata</taxon>
        <taxon>Vertebrata</taxon>
        <taxon>Euteleostomi</taxon>
        <taxon>Amphibia</taxon>
        <taxon>Batrachia</taxon>
        <taxon>Caudata</taxon>
        <taxon>Salamandroidea</taxon>
        <taxon>Salamandridae</taxon>
        <taxon>Pleurodelinae</taxon>
        <taxon>Pleurodeles</taxon>
    </lineage>
</organism>
<evidence type="ECO:0000313" key="2">
    <source>
        <dbReference type="EMBL" id="KAJ1189944.1"/>
    </source>
</evidence>
<reference evidence="2" key="1">
    <citation type="journal article" date="2022" name="bioRxiv">
        <title>Sequencing and chromosome-scale assembly of the giantPleurodeles waltlgenome.</title>
        <authorList>
            <person name="Brown T."/>
            <person name="Elewa A."/>
            <person name="Iarovenko S."/>
            <person name="Subramanian E."/>
            <person name="Araus A.J."/>
            <person name="Petzold A."/>
            <person name="Susuki M."/>
            <person name="Suzuki K.-i.T."/>
            <person name="Hayashi T."/>
            <person name="Toyoda A."/>
            <person name="Oliveira C."/>
            <person name="Osipova E."/>
            <person name="Leigh N.D."/>
            <person name="Simon A."/>
            <person name="Yun M.H."/>
        </authorList>
    </citation>
    <scope>NUCLEOTIDE SEQUENCE</scope>
    <source>
        <strain evidence="2">20211129_DDA</strain>
        <tissue evidence="2">Liver</tissue>
    </source>
</reference>
<feature type="region of interest" description="Disordered" evidence="1">
    <location>
        <begin position="92"/>
        <end position="136"/>
    </location>
</feature>
<feature type="compositionally biased region" description="Polar residues" evidence="1">
    <location>
        <begin position="92"/>
        <end position="103"/>
    </location>
</feature>
<dbReference type="Proteomes" id="UP001066276">
    <property type="component" value="Chromosome 3_1"/>
</dbReference>
<gene>
    <name evidence="2" type="ORF">NDU88_006685</name>
</gene>
<protein>
    <submittedName>
        <fullName evidence="2">Uncharacterized protein</fullName>
    </submittedName>
</protein>
<feature type="compositionally biased region" description="Polar residues" evidence="1">
    <location>
        <begin position="115"/>
        <end position="136"/>
    </location>
</feature>
<evidence type="ECO:0000256" key="1">
    <source>
        <dbReference type="SAM" id="MobiDB-lite"/>
    </source>
</evidence>
<dbReference type="EMBL" id="JANPWB010000005">
    <property type="protein sequence ID" value="KAJ1189944.1"/>
    <property type="molecule type" value="Genomic_DNA"/>
</dbReference>
<proteinExistence type="predicted"/>
<sequence>MCNGAEREESFSLVTRKDFFEEKQLVTLRAQHQMAGCAQHVNLQRLMPRTDVHWTIGRKTARPVDGSNRKRLLETKEQEGWKWHRRAVNISTLQKRAHANSSLYPRRSTHKRQSLSETQSRSRSPKTTDPSQLASM</sequence>
<accession>A0AAV7UN83</accession>
<name>A0AAV7UN83_PLEWA</name>
<comment type="caution">
    <text evidence="2">The sequence shown here is derived from an EMBL/GenBank/DDBJ whole genome shotgun (WGS) entry which is preliminary data.</text>
</comment>
<keyword evidence="3" id="KW-1185">Reference proteome</keyword>
<evidence type="ECO:0000313" key="3">
    <source>
        <dbReference type="Proteomes" id="UP001066276"/>
    </source>
</evidence>